<dbReference type="PANTHER" id="PTHR31751:SF7">
    <property type="entry name" value="THAP-TYPE DOMAIN-CONTAINING PROTEIN"/>
    <property type="match status" value="1"/>
</dbReference>
<dbReference type="Proteomes" id="UP000507470">
    <property type="component" value="Unassembled WGS sequence"/>
</dbReference>
<sequence>MSESEKKARKRTPCFRIEVSGTEEKKDEIFGKFASIRQELTKKNNKPMGNLQVIEALLQKWNEENDTSNTQTKEFQEEPCPSTYIRSKKVDTNQHILLTAKDSFKRLISVVDWHARCCKEKLKPTKMLKKGQSAHIQEEYKYSTDIALLQEIASYDELDSKIDIMSDARHGWRKNAKDTSVVCIGEKTHKEFVNKPICKGNTEAINQNDVWHCVKSVKSALKKVSTGSKSSEGKTWSLQLSDKVEPVATHMHWAIQNCNQDEKKLQKSLLNILDHYKNIHTDCHESARCKVDAKYEPSRIVITSPVAEKLLLSVILNATVYKYAKDYVLGRDTFYVESFNNVTNIYHNKRIAFGDSQYNARANLSVLHWNENVDRDFTLVSIKQNHRMPRSKKREEELQKSYIQI</sequence>
<evidence type="ECO:0000313" key="1">
    <source>
        <dbReference type="EMBL" id="CAC5358969.1"/>
    </source>
</evidence>
<dbReference type="EMBL" id="CACVKT020000425">
    <property type="protein sequence ID" value="CAC5358969.1"/>
    <property type="molecule type" value="Genomic_DNA"/>
</dbReference>
<protein>
    <submittedName>
        <fullName evidence="1">Uncharacterized protein</fullName>
    </submittedName>
</protein>
<reference evidence="1 2" key="1">
    <citation type="submission" date="2020-06" db="EMBL/GenBank/DDBJ databases">
        <authorList>
            <person name="Li R."/>
            <person name="Bekaert M."/>
        </authorList>
    </citation>
    <scope>NUCLEOTIDE SEQUENCE [LARGE SCALE GENOMIC DNA]</scope>
    <source>
        <strain evidence="2">wild</strain>
    </source>
</reference>
<keyword evidence="2" id="KW-1185">Reference proteome</keyword>
<name>A0A6J7ZZU0_MYTCO</name>
<accession>A0A6J7ZZU0</accession>
<dbReference type="PANTHER" id="PTHR31751">
    <property type="entry name" value="SI:CH211-108C17.2-RELATED-RELATED"/>
    <property type="match status" value="1"/>
</dbReference>
<dbReference type="AlphaFoldDB" id="A0A6J7ZZU0"/>
<gene>
    <name evidence="1" type="ORF">MCOR_2001</name>
</gene>
<evidence type="ECO:0000313" key="2">
    <source>
        <dbReference type="Proteomes" id="UP000507470"/>
    </source>
</evidence>
<proteinExistence type="predicted"/>
<dbReference type="OrthoDB" id="5956574at2759"/>
<organism evidence="1 2">
    <name type="scientific">Mytilus coruscus</name>
    <name type="common">Sea mussel</name>
    <dbReference type="NCBI Taxonomy" id="42192"/>
    <lineage>
        <taxon>Eukaryota</taxon>
        <taxon>Metazoa</taxon>
        <taxon>Spiralia</taxon>
        <taxon>Lophotrochozoa</taxon>
        <taxon>Mollusca</taxon>
        <taxon>Bivalvia</taxon>
        <taxon>Autobranchia</taxon>
        <taxon>Pteriomorphia</taxon>
        <taxon>Mytilida</taxon>
        <taxon>Mytiloidea</taxon>
        <taxon>Mytilidae</taxon>
        <taxon>Mytilinae</taxon>
        <taxon>Mytilus</taxon>
    </lineage>
</organism>